<dbReference type="PROSITE" id="PS51257">
    <property type="entry name" value="PROKAR_LIPOPROTEIN"/>
    <property type="match status" value="1"/>
</dbReference>
<evidence type="ECO:0000313" key="3">
    <source>
        <dbReference type="Proteomes" id="UP000646484"/>
    </source>
</evidence>
<gene>
    <name evidence="2" type="ORF">H8S64_13125</name>
</gene>
<dbReference type="RefSeq" id="WP_099293351.1">
    <property type="nucleotide sequence ID" value="NZ_JACOOH010000005.1"/>
</dbReference>
<accession>A0ABR7D285</accession>
<dbReference type="Gene3D" id="2.30.180.10">
    <property type="entry name" value="FAS1 domain"/>
    <property type="match status" value="1"/>
</dbReference>
<sequence>MKCIISIVGLFLLISCNTKYNMIETGLVNGKFDGNMYEYLQSNHYDWDSTRLMVERANLVDLFEGKRAGYEQITFFGPTNHSIRRYMLQKGYSSVAEIEVDTCYKMIMECVVKGKHMRDDIPLGKEIAQENTDDSGDNWDDSGDDWEYPDGDMGDGGDENTEDENPDQYKGTGGTVFTGEMGNRFWIYSFQDSYNEVAGVGAIVLFIKALDNRGKHIDIASTNIEPTNGVVHSLHYNFTLGDFIFTQEETTPDDFE</sequence>
<feature type="compositionally biased region" description="Acidic residues" evidence="1">
    <location>
        <begin position="131"/>
        <end position="166"/>
    </location>
</feature>
<name>A0ABR7D285_9BACT</name>
<dbReference type="SUPFAM" id="SSF82153">
    <property type="entry name" value="FAS1 domain"/>
    <property type="match status" value="1"/>
</dbReference>
<evidence type="ECO:0008006" key="4">
    <source>
        <dbReference type="Google" id="ProtNLM"/>
    </source>
</evidence>
<comment type="caution">
    <text evidence="2">The sequence shown here is derived from an EMBL/GenBank/DDBJ whole genome shotgun (WGS) entry which is preliminary data.</text>
</comment>
<organism evidence="2 3">
    <name type="scientific">Butyricimonas hominis</name>
    <dbReference type="NCBI Taxonomy" id="2763032"/>
    <lineage>
        <taxon>Bacteria</taxon>
        <taxon>Pseudomonadati</taxon>
        <taxon>Bacteroidota</taxon>
        <taxon>Bacteroidia</taxon>
        <taxon>Bacteroidales</taxon>
        <taxon>Odoribacteraceae</taxon>
        <taxon>Butyricimonas</taxon>
    </lineage>
</organism>
<evidence type="ECO:0000256" key="1">
    <source>
        <dbReference type="SAM" id="MobiDB-lite"/>
    </source>
</evidence>
<feature type="region of interest" description="Disordered" evidence="1">
    <location>
        <begin position="128"/>
        <end position="170"/>
    </location>
</feature>
<evidence type="ECO:0000313" key="2">
    <source>
        <dbReference type="EMBL" id="MBC5622044.1"/>
    </source>
</evidence>
<keyword evidence="3" id="KW-1185">Reference proteome</keyword>
<protein>
    <recommendedName>
        <fullName evidence="4">Lipoprotein</fullName>
    </recommendedName>
</protein>
<dbReference type="EMBL" id="JACOOH010000005">
    <property type="protein sequence ID" value="MBC5622044.1"/>
    <property type="molecule type" value="Genomic_DNA"/>
</dbReference>
<dbReference type="InterPro" id="IPR036378">
    <property type="entry name" value="FAS1_dom_sf"/>
</dbReference>
<proteinExistence type="predicted"/>
<dbReference type="Proteomes" id="UP000646484">
    <property type="component" value="Unassembled WGS sequence"/>
</dbReference>
<reference evidence="2 3" key="1">
    <citation type="submission" date="2020-08" db="EMBL/GenBank/DDBJ databases">
        <title>Genome public.</title>
        <authorList>
            <person name="Liu C."/>
            <person name="Sun Q."/>
        </authorList>
    </citation>
    <scope>NUCLEOTIDE SEQUENCE [LARGE SCALE GENOMIC DNA]</scope>
    <source>
        <strain evidence="2 3">NSJ-56</strain>
    </source>
</reference>